<dbReference type="EMBL" id="JBHRXZ010000027">
    <property type="protein sequence ID" value="MFC3609491.1"/>
    <property type="molecule type" value="Genomic_DNA"/>
</dbReference>
<dbReference type="Pfam" id="PF00196">
    <property type="entry name" value="GerE"/>
    <property type="match status" value="1"/>
</dbReference>
<proteinExistence type="predicted"/>
<dbReference type="InterPro" id="IPR016032">
    <property type="entry name" value="Sig_transdc_resp-reg_C-effctor"/>
</dbReference>
<dbReference type="Proteomes" id="UP001595630">
    <property type="component" value="Unassembled WGS sequence"/>
</dbReference>
<dbReference type="PROSITE" id="PS00622">
    <property type="entry name" value="HTH_LUXR_1"/>
    <property type="match status" value="1"/>
</dbReference>
<reference evidence="7" key="1">
    <citation type="journal article" date="2019" name="Int. J. Syst. Evol. Microbiol.">
        <title>The Global Catalogue of Microorganisms (GCM) 10K type strain sequencing project: providing services to taxonomists for standard genome sequencing and annotation.</title>
        <authorList>
            <consortium name="The Broad Institute Genomics Platform"/>
            <consortium name="The Broad Institute Genome Sequencing Center for Infectious Disease"/>
            <person name="Wu L."/>
            <person name="Ma J."/>
        </authorList>
    </citation>
    <scope>NUCLEOTIDE SEQUENCE [LARGE SCALE GENOMIC DNA]</scope>
    <source>
        <strain evidence="7">KCTC 42447</strain>
    </source>
</reference>
<dbReference type="SMART" id="SM00421">
    <property type="entry name" value="HTH_LUXR"/>
    <property type="match status" value="1"/>
</dbReference>
<dbReference type="RefSeq" id="WP_386367134.1">
    <property type="nucleotide sequence ID" value="NZ_JBHRXZ010000027.1"/>
</dbReference>
<feature type="domain" description="Response regulatory" evidence="5">
    <location>
        <begin position="6"/>
        <end position="122"/>
    </location>
</feature>
<feature type="modified residue" description="4-aspartylphosphate" evidence="2">
    <location>
        <position position="57"/>
    </location>
</feature>
<feature type="region of interest" description="Disordered" evidence="3">
    <location>
        <begin position="129"/>
        <end position="151"/>
    </location>
</feature>
<evidence type="ECO:0000259" key="4">
    <source>
        <dbReference type="PROSITE" id="PS50043"/>
    </source>
</evidence>
<evidence type="ECO:0000256" key="1">
    <source>
        <dbReference type="ARBA" id="ARBA00023125"/>
    </source>
</evidence>
<dbReference type="PROSITE" id="PS50043">
    <property type="entry name" value="HTH_LUXR_2"/>
    <property type="match status" value="1"/>
</dbReference>
<dbReference type="PROSITE" id="PS50110">
    <property type="entry name" value="RESPONSE_REGULATORY"/>
    <property type="match status" value="1"/>
</dbReference>
<feature type="domain" description="HTH luxR-type" evidence="4">
    <location>
        <begin position="146"/>
        <end position="211"/>
    </location>
</feature>
<dbReference type="InterPro" id="IPR039420">
    <property type="entry name" value="WalR-like"/>
</dbReference>
<dbReference type="PRINTS" id="PR00038">
    <property type="entry name" value="HTHLUXR"/>
</dbReference>
<dbReference type="SMART" id="SM00448">
    <property type="entry name" value="REC"/>
    <property type="match status" value="1"/>
</dbReference>
<protein>
    <submittedName>
        <fullName evidence="6">Response regulator</fullName>
    </submittedName>
</protein>
<dbReference type="InterPro" id="IPR011006">
    <property type="entry name" value="CheY-like_superfamily"/>
</dbReference>
<keyword evidence="7" id="KW-1185">Reference proteome</keyword>
<dbReference type="PANTHER" id="PTHR43214">
    <property type="entry name" value="TWO-COMPONENT RESPONSE REGULATOR"/>
    <property type="match status" value="1"/>
</dbReference>
<dbReference type="InterPro" id="IPR001789">
    <property type="entry name" value="Sig_transdc_resp-reg_receiver"/>
</dbReference>
<sequence length="225" mass="24673">MSYPTHLLLIDDHALLRRGLAELLNAEAEFTVVGQAGSGEEGLALARQLSPQLILLDLHLPRLSGLDTLTQLRAALPDALVVVLTASDCPDDLMAALRNGADGYILKDSEPERLLDCLRNCHRGQVTLDPGLARLPDPQPTSPPLLQRDEPELTERERQTLMLIAEGLSNKLIARQLGISDGTVKIYVKHLLSKLQLHSRLELAAWAHRGGFVERLGARMPSTLE</sequence>
<evidence type="ECO:0000256" key="2">
    <source>
        <dbReference type="PROSITE-ProRule" id="PRU00169"/>
    </source>
</evidence>
<comment type="caution">
    <text evidence="6">The sequence shown here is derived from an EMBL/GenBank/DDBJ whole genome shotgun (WGS) entry which is preliminary data.</text>
</comment>
<gene>
    <name evidence="6" type="ORF">ACFOMF_17085</name>
</gene>
<dbReference type="InterPro" id="IPR000792">
    <property type="entry name" value="Tscrpt_reg_LuxR_C"/>
</dbReference>
<name>A0ABV7TB46_9GAMM</name>
<accession>A0ABV7TB46</accession>
<evidence type="ECO:0000259" key="5">
    <source>
        <dbReference type="PROSITE" id="PS50110"/>
    </source>
</evidence>
<dbReference type="SUPFAM" id="SSF52172">
    <property type="entry name" value="CheY-like"/>
    <property type="match status" value="1"/>
</dbReference>
<keyword evidence="1" id="KW-0238">DNA-binding</keyword>
<evidence type="ECO:0000313" key="6">
    <source>
        <dbReference type="EMBL" id="MFC3609491.1"/>
    </source>
</evidence>
<keyword evidence="2" id="KW-0597">Phosphoprotein</keyword>
<evidence type="ECO:0000256" key="3">
    <source>
        <dbReference type="SAM" id="MobiDB-lite"/>
    </source>
</evidence>
<organism evidence="6 7">
    <name type="scientific">Stutzerimonas tarimensis</name>
    <dbReference type="NCBI Taxonomy" id="1507735"/>
    <lineage>
        <taxon>Bacteria</taxon>
        <taxon>Pseudomonadati</taxon>
        <taxon>Pseudomonadota</taxon>
        <taxon>Gammaproteobacteria</taxon>
        <taxon>Pseudomonadales</taxon>
        <taxon>Pseudomonadaceae</taxon>
        <taxon>Stutzerimonas</taxon>
    </lineage>
</organism>
<dbReference type="PANTHER" id="PTHR43214:SF38">
    <property type="entry name" value="NITRATE_NITRITE RESPONSE REGULATOR PROTEIN NARL"/>
    <property type="match status" value="1"/>
</dbReference>
<dbReference type="Pfam" id="PF00072">
    <property type="entry name" value="Response_reg"/>
    <property type="match status" value="1"/>
</dbReference>
<evidence type="ECO:0000313" key="7">
    <source>
        <dbReference type="Proteomes" id="UP001595630"/>
    </source>
</evidence>
<dbReference type="CDD" id="cd06170">
    <property type="entry name" value="LuxR_C_like"/>
    <property type="match status" value="1"/>
</dbReference>
<dbReference type="Gene3D" id="3.40.50.2300">
    <property type="match status" value="1"/>
</dbReference>
<dbReference type="SUPFAM" id="SSF46894">
    <property type="entry name" value="C-terminal effector domain of the bipartite response regulators"/>
    <property type="match status" value="1"/>
</dbReference>